<evidence type="ECO:0000256" key="1">
    <source>
        <dbReference type="SAM" id="Phobius"/>
    </source>
</evidence>
<sequence length="57" mass="5969">MNEILLGILGFQISIVAALDLILREIGPTPEGPGYLLIWAGVLITLAAIGLNHASSE</sequence>
<keyword evidence="1" id="KW-0472">Membrane</keyword>
<proteinExistence type="predicted"/>
<feature type="transmembrane region" description="Helical" evidence="1">
    <location>
        <begin position="34"/>
        <end position="54"/>
    </location>
</feature>
<reference evidence="3" key="1">
    <citation type="submission" date="2016-10" db="EMBL/GenBank/DDBJ databases">
        <authorList>
            <person name="Varghese N."/>
            <person name="Submissions S."/>
        </authorList>
    </citation>
    <scope>NUCLEOTIDE SEQUENCE [LARGE SCALE GENOMIC DNA]</scope>
    <source>
        <strain evidence="3">B4,CECT 8067,JCM 17497</strain>
    </source>
</reference>
<evidence type="ECO:0000313" key="3">
    <source>
        <dbReference type="Proteomes" id="UP000198882"/>
    </source>
</evidence>
<dbReference type="AlphaFoldDB" id="A0A1G9G059"/>
<name>A0A1G9G059_9EURY</name>
<keyword evidence="1" id="KW-0812">Transmembrane</keyword>
<protein>
    <submittedName>
        <fullName evidence="2">Uncharacterized protein</fullName>
    </submittedName>
</protein>
<dbReference type="RefSeq" id="WP_175529399.1">
    <property type="nucleotide sequence ID" value="NZ_FNFE01000008.1"/>
</dbReference>
<keyword evidence="1" id="KW-1133">Transmembrane helix</keyword>
<dbReference type="Proteomes" id="UP000198882">
    <property type="component" value="Unassembled WGS sequence"/>
</dbReference>
<organism evidence="2 3">
    <name type="scientific">Natronorubrum texcoconense</name>
    <dbReference type="NCBI Taxonomy" id="1095776"/>
    <lineage>
        <taxon>Archaea</taxon>
        <taxon>Methanobacteriati</taxon>
        <taxon>Methanobacteriota</taxon>
        <taxon>Stenosarchaea group</taxon>
        <taxon>Halobacteria</taxon>
        <taxon>Halobacteriales</taxon>
        <taxon>Natrialbaceae</taxon>
        <taxon>Natronorubrum</taxon>
    </lineage>
</organism>
<gene>
    <name evidence="2" type="ORF">SAMN04515672_4364</name>
</gene>
<accession>A0A1G9G059</accession>
<dbReference type="EMBL" id="FNFE01000008">
    <property type="protein sequence ID" value="SDK93995.1"/>
    <property type="molecule type" value="Genomic_DNA"/>
</dbReference>
<evidence type="ECO:0000313" key="2">
    <source>
        <dbReference type="EMBL" id="SDK93995.1"/>
    </source>
</evidence>
<dbReference type="STRING" id="1095776.SAMN04515672_4364"/>
<dbReference type="OrthoDB" id="194043at2157"/>
<keyword evidence="3" id="KW-1185">Reference proteome</keyword>